<dbReference type="AlphaFoldDB" id="A0A9D3AIB8"/>
<dbReference type="Gene3D" id="3.40.50.2300">
    <property type="match status" value="1"/>
</dbReference>
<dbReference type="GO" id="GO:0045892">
    <property type="term" value="P:negative regulation of DNA-templated transcription"/>
    <property type="evidence" value="ECO:0007669"/>
    <property type="project" value="TreeGrafter"/>
</dbReference>
<dbReference type="InterPro" id="IPR050679">
    <property type="entry name" value="Bact_HTH_transcr_reg"/>
</dbReference>
<dbReference type="SMART" id="SM00345">
    <property type="entry name" value="HTH_GNTR"/>
    <property type="match status" value="1"/>
</dbReference>
<dbReference type="OrthoDB" id="9799482at2"/>
<dbReference type="GO" id="GO:0003700">
    <property type="term" value="F:DNA-binding transcription factor activity"/>
    <property type="evidence" value="ECO:0007669"/>
    <property type="project" value="InterPro"/>
</dbReference>
<dbReference type="GO" id="GO:0003677">
    <property type="term" value="F:DNA binding"/>
    <property type="evidence" value="ECO:0007669"/>
    <property type="project" value="UniProtKB-KW"/>
</dbReference>
<accession>A0A9D3AIB8</accession>
<dbReference type="RefSeq" id="WP_070089607.1">
    <property type="nucleotide sequence ID" value="NZ_CABMJS010000020.1"/>
</dbReference>
<protein>
    <submittedName>
        <fullName evidence="5">GntR family transcriptional regulator</fullName>
    </submittedName>
</protein>
<dbReference type="SUPFAM" id="SSF46785">
    <property type="entry name" value="Winged helix' DNA-binding domain"/>
    <property type="match status" value="1"/>
</dbReference>
<dbReference type="PRINTS" id="PR00035">
    <property type="entry name" value="HTHGNTR"/>
</dbReference>
<name>A0A9D3AIB8_9FIRM</name>
<gene>
    <name evidence="5" type="ORF">K8V39_02565</name>
</gene>
<evidence type="ECO:0000256" key="3">
    <source>
        <dbReference type="ARBA" id="ARBA00023163"/>
    </source>
</evidence>
<dbReference type="PANTHER" id="PTHR44846">
    <property type="entry name" value="MANNOSYL-D-GLYCERATE TRANSPORT/METABOLISM SYSTEM REPRESSOR MNGR-RELATED"/>
    <property type="match status" value="1"/>
</dbReference>
<dbReference type="InterPro" id="IPR036390">
    <property type="entry name" value="WH_DNA-bd_sf"/>
</dbReference>
<keyword evidence="3" id="KW-0804">Transcription</keyword>
<dbReference type="InterPro" id="IPR000524">
    <property type="entry name" value="Tscrpt_reg_HTH_GntR"/>
</dbReference>
<dbReference type="EMBL" id="DYXE01000027">
    <property type="protein sequence ID" value="HJH49129.1"/>
    <property type="molecule type" value="Genomic_DNA"/>
</dbReference>
<evidence type="ECO:0000313" key="6">
    <source>
        <dbReference type="Proteomes" id="UP000813420"/>
    </source>
</evidence>
<dbReference type="PROSITE" id="PS50949">
    <property type="entry name" value="HTH_GNTR"/>
    <property type="match status" value="1"/>
</dbReference>
<keyword evidence="1" id="KW-0805">Transcription regulation</keyword>
<dbReference type="Pfam" id="PF00392">
    <property type="entry name" value="GntR"/>
    <property type="match status" value="1"/>
</dbReference>
<dbReference type="Gene3D" id="1.10.10.10">
    <property type="entry name" value="Winged helix-like DNA-binding domain superfamily/Winged helix DNA-binding domain"/>
    <property type="match status" value="1"/>
</dbReference>
<dbReference type="InterPro" id="IPR028082">
    <property type="entry name" value="Peripla_BP_I"/>
</dbReference>
<keyword evidence="2" id="KW-0238">DNA-binding</keyword>
<evidence type="ECO:0000259" key="4">
    <source>
        <dbReference type="PROSITE" id="PS50949"/>
    </source>
</evidence>
<sequence>MESTELRYVDLKNYICRQIYEGVYQDGEKIPSERQMAADYEVSRITVRKALELLEEEELIVREVGNGTTVTLKNHGNETATDMIALVAPSRNPFFAHFIAEFQRCVWEHDALLLYVEAPEHTTLEDCLYRLYSKNIRNAVVWPDDRSVDQEKLLRLRSIGMNLVFFDTDVAGPYADSVFIDNVDAIRTLLERQEREYGEYLYIGWDNLEIGNIRKREESFQKFCPRGQVYHVPWRRDRRMAEFSKEEIRKITQKMKDGMVLCGTGELAQQTAEVIWGPGGAGTPEKRTGLRIALAAIDDFEGSGRFPVAVYNQDLGGAARRIYQSLERQRQERQSWKARIIPVKGEYKACMKGEGEAWNE</sequence>
<evidence type="ECO:0000256" key="1">
    <source>
        <dbReference type="ARBA" id="ARBA00023015"/>
    </source>
</evidence>
<dbReference type="CDD" id="cd07377">
    <property type="entry name" value="WHTH_GntR"/>
    <property type="match status" value="1"/>
</dbReference>
<dbReference type="Proteomes" id="UP000813420">
    <property type="component" value="Unassembled WGS sequence"/>
</dbReference>
<organism evidence="5 6">
    <name type="scientific">Merdimonas faecis</name>
    <dbReference type="NCBI Taxonomy" id="1653435"/>
    <lineage>
        <taxon>Bacteria</taxon>
        <taxon>Bacillati</taxon>
        <taxon>Bacillota</taxon>
        <taxon>Clostridia</taxon>
        <taxon>Lachnospirales</taxon>
        <taxon>Lachnospiraceae</taxon>
        <taxon>Merdimonas</taxon>
    </lineage>
</organism>
<reference evidence="5" key="1">
    <citation type="journal article" date="2021" name="PeerJ">
        <title>Extensive microbial diversity within the chicken gut microbiome revealed by metagenomics and culture.</title>
        <authorList>
            <person name="Gilroy R."/>
            <person name="Ravi A."/>
            <person name="Getino M."/>
            <person name="Pursley I."/>
            <person name="Horton D.L."/>
            <person name="Alikhan N.F."/>
            <person name="Baker D."/>
            <person name="Gharbi K."/>
            <person name="Hall N."/>
            <person name="Watson M."/>
            <person name="Adriaenssens E.M."/>
            <person name="Foster-Nyarko E."/>
            <person name="Jarju S."/>
            <person name="Secka A."/>
            <person name="Antonio M."/>
            <person name="Oren A."/>
            <person name="Chaudhuri R.R."/>
            <person name="La Ragione R."/>
            <person name="Hildebrand F."/>
            <person name="Pallen M.J."/>
        </authorList>
    </citation>
    <scope>NUCLEOTIDE SEQUENCE</scope>
    <source>
        <strain evidence="5">USAMLcec4-12693</strain>
    </source>
</reference>
<dbReference type="SUPFAM" id="SSF53822">
    <property type="entry name" value="Periplasmic binding protein-like I"/>
    <property type="match status" value="1"/>
</dbReference>
<evidence type="ECO:0000256" key="2">
    <source>
        <dbReference type="ARBA" id="ARBA00023125"/>
    </source>
</evidence>
<evidence type="ECO:0000313" key="5">
    <source>
        <dbReference type="EMBL" id="HJH49129.1"/>
    </source>
</evidence>
<reference evidence="5" key="2">
    <citation type="submission" date="2021-09" db="EMBL/GenBank/DDBJ databases">
        <authorList>
            <person name="Gilroy R."/>
        </authorList>
    </citation>
    <scope>NUCLEOTIDE SEQUENCE</scope>
    <source>
        <strain evidence="5">USAMLcec4-12693</strain>
    </source>
</reference>
<comment type="caution">
    <text evidence="5">The sequence shown here is derived from an EMBL/GenBank/DDBJ whole genome shotgun (WGS) entry which is preliminary data.</text>
</comment>
<dbReference type="PANTHER" id="PTHR44846:SF17">
    <property type="entry name" value="GNTR-FAMILY TRANSCRIPTIONAL REGULATOR"/>
    <property type="match status" value="1"/>
</dbReference>
<proteinExistence type="predicted"/>
<dbReference type="InterPro" id="IPR036388">
    <property type="entry name" value="WH-like_DNA-bd_sf"/>
</dbReference>
<feature type="domain" description="HTH gntR-type" evidence="4">
    <location>
        <begin position="5"/>
        <end position="73"/>
    </location>
</feature>